<dbReference type="InterPro" id="IPR050697">
    <property type="entry name" value="Adenylyl/Guanylyl_Cyclase_3/4"/>
</dbReference>
<reference evidence="2" key="1">
    <citation type="journal article" date="2019" name="Int. J. Syst. Evol. Microbiol.">
        <title>The Global Catalogue of Microorganisms (GCM) 10K type strain sequencing project: providing services to taxonomists for standard genome sequencing and annotation.</title>
        <authorList>
            <consortium name="The Broad Institute Genomics Platform"/>
            <consortium name="The Broad Institute Genome Sequencing Center for Infectious Disease"/>
            <person name="Wu L."/>
            <person name="Ma J."/>
        </authorList>
    </citation>
    <scope>NUCLEOTIDE SEQUENCE [LARGE SCALE GENOMIC DNA]</scope>
    <source>
        <strain evidence="2">CCUG 30340</strain>
    </source>
</reference>
<dbReference type="CDD" id="cd07302">
    <property type="entry name" value="CHD"/>
    <property type="match status" value="1"/>
</dbReference>
<dbReference type="InterPro" id="IPR030966">
    <property type="entry name" value="Mod_pep_cyc"/>
</dbReference>
<dbReference type="InterPro" id="IPR001054">
    <property type="entry name" value="A/G_cyclase"/>
</dbReference>
<keyword evidence="2" id="KW-1185">Reference proteome</keyword>
<dbReference type="Proteomes" id="UP001595886">
    <property type="component" value="Unassembled WGS sequence"/>
</dbReference>
<sequence>MNALAQSAPSATPFAVPLLRTLVLSDLVDSTALVGRLGDQRAAELFRKHDRVVRALLQEHGGREIDKTDGFLTMFERPIQAVAFALDYQRQLKQLGEDEGCTLTARVGVHVGDVLTWDNSPDDVAKGAKATEVEGLVKPIVSRLAQLALPGQTLLSGVAYSLAHRAQGELGERLATVRWRTHGRYQFKGIPDPIPVFEVGEEGHAPLKPPPWSGKAHREIPFWRRPATLAIELALLFAVIAVPAWYLFKPAPAIAFANRDWVVVGDLKNLTGEAKFDESLQTAFRIGLEQSRHVNVLSDLKTRETIKLMQRDPEKTPVDRGVGSEIAIRDGARALILPTVAEIGGRVRVTAEVVDPNTQTTVYSESADGVGEQSVLPSLDKVNQQLRVRLGEALATVSNESTPLEKAATKNLEALRAYSLAQRAYNSNKQKEALGLVQQATKLDPSFALARTLTAAIHINAGDNASAQREIDQAVALRDRLSARDSLYVDAWKTSLDAPGHALGKWKALSQLYPDFQVALGLYGYNAYVFANRYDEAIRSYQGLDSPQSPFSGSREATMAILYLGQENYEQARERIRKARNLGFVFPQLDAEIEAAQRNFDKAEALLKENQPSKVGKTDTGALNFSIALKVDRGQWDGVWTLLDNDLSGLGAEERMARRKLKVMELSLRTLASTESNQRDIAKTFLSQSPSPGSEQNSADKYDATFHQLFAIYLSAFAGDVKTAESMISTAGMDVNEEKYPVLNRVRAAAQAEIFRAKGNPEQSVRLLRQQALDGSELYLTRVALMNAYADQKDYREALVHAQWLTQHRGRAYTEANSDWVARPFNVAQSNLALLRTAEFSIAIGEKSKAAAALSEFKRNWSAAVDKSFLSEKIKRIEAQLGS</sequence>
<dbReference type="Gene3D" id="1.25.40.10">
    <property type="entry name" value="Tetratricopeptide repeat domain"/>
    <property type="match status" value="1"/>
</dbReference>
<dbReference type="NCBIfam" id="TIGR04510">
    <property type="entry name" value="mod_pep_cyc"/>
    <property type="match status" value="1"/>
</dbReference>
<gene>
    <name evidence="1" type="ORF">ACFO6Q_06385</name>
</gene>
<dbReference type="SUPFAM" id="SSF48452">
    <property type="entry name" value="TPR-like"/>
    <property type="match status" value="1"/>
</dbReference>
<name>A0ABV9QWT9_9GAMM</name>
<dbReference type="InterPro" id="IPR029787">
    <property type="entry name" value="Nucleotide_cyclase"/>
</dbReference>
<evidence type="ECO:0000313" key="1">
    <source>
        <dbReference type="EMBL" id="MFC4819942.1"/>
    </source>
</evidence>
<protein>
    <submittedName>
        <fullName evidence="1">Peptide modification system cyclase</fullName>
    </submittedName>
</protein>
<comment type="caution">
    <text evidence="1">The sequence shown here is derived from an EMBL/GenBank/DDBJ whole genome shotgun (WGS) entry which is preliminary data.</text>
</comment>
<accession>A0ABV9QWT9</accession>
<proteinExistence type="predicted"/>
<dbReference type="InterPro" id="IPR011990">
    <property type="entry name" value="TPR-like_helical_dom_sf"/>
</dbReference>
<dbReference type="PANTHER" id="PTHR43081">
    <property type="entry name" value="ADENYLATE CYCLASE, TERMINAL-DIFFERENTIATION SPECIFIC-RELATED"/>
    <property type="match status" value="1"/>
</dbReference>
<dbReference type="EMBL" id="JBHSHD010000006">
    <property type="protein sequence ID" value="MFC4819942.1"/>
    <property type="molecule type" value="Genomic_DNA"/>
</dbReference>
<dbReference type="RefSeq" id="WP_380019752.1">
    <property type="nucleotide sequence ID" value="NZ_JBHSHD010000006.1"/>
</dbReference>
<dbReference type="SUPFAM" id="SSF55073">
    <property type="entry name" value="Nucleotide cyclase"/>
    <property type="match status" value="1"/>
</dbReference>
<organism evidence="1 2">
    <name type="scientific">Dokdonella ginsengisoli</name>
    <dbReference type="NCBI Taxonomy" id="363846"/>
    <lineage>
        <taxon>Bacteria</taxon>
        <taxon>Pseudomonadati</taxon>
        <taxon>Pseudomonadota</taxon>
        <taxon>Gammaproteobacteria</taxon>
        <taxon>Lysobacterales</taxon>
        <taxon>Rhodanobacteraceae</taxon>
        <taxon>Dokdonella</taxon>
    </lineage>
</organism>
<dbReference type="Gene3D" id="3.30.70.1230">
    <property type="entry name" value="Nucleotide cyclase"/>
    <property type="match status" value="1"/>
</dbReference>
<dbReference type="PANTHER" id="PTHR43081:SF1">
    <property type="entry name" value="ADENYLATE CYCLASE, TERMINAL-DIFFERENTIATION SPECIFIC"/>
    <property type="match status" value="1"/>
</dbReference>
<evidence type="ECO:0000313" key="2">
    <source>
        <dbReference type="Proteomes" id="UP001595886"/>
    </source>
</evidence>